<feature type="compositionally biased region" description="Polar residues" evidence="1">
    <location>
        <begin position="1"/>
        <end position="16"/>
    </location>
</feature>
<dbReference type="AlphaFoldDB" id="A0A1X7UXU3"/>
<accession>A0A1X7UXU3</accession>
<dbReference type="EnsemblMetazoa" id="Aqu2.1.32800_001">
    <property type="protein sequence ID" value="Aqu2.1.32800_001"/>
    <property type="gene ID" value="Aqu2.1.32800"/>
</dbReference>
<dbReference type="InParanoid" id="A0A1X7UXU3"/>
<proteinExistence type="predicted"/>
<reference evidence="2" key="1">
    <citation type="submission" date="2017-05" db="UniProtKB">
        <authorList>
            <consortium name="EnsemblMetazoa"/>
        </authorList>
    </citation>
    <scope>IDENTIFICATION</scope>
</reference>
<evidence type="ECO:0000313" key="2">
    <source>
        <dbReference type="EnsemblMetazoa" id="Aqu2.1.32800_001"/>
    </source>
</evidence>
<feature type="region of interest" description="Disordered" evidence="1">
    <location>
        <begin position="1"/>
        <end position="27"/>
    </location>
</feature>
<protein>
    <submittedName>
        <fullName evidence="2">Uncharacterized protein</fullName>
    </submittedName>
</protein>
<evidence type="ECO:0000256" key="1">
    <source>
        <dbReference type="SAM" id="MobiDB-lite"/>
    </source>
</evidence>
<organism evidence="2">
    <name type="scientific">Amphimedon queenslandica</name>
    <name type="common">Sponge</name>
    <dbReference type="NCBI Taxonomy" id="400682"/>
    <lineage>
        <taxon>Eukaryota</taxon>
        <taxon>Metazoa</taxon>
        <taxon>Porifera</taxon>
        <taxon>Demospongiae</taxon>
        <taxon>Heteroscleromorpha</taxon>
        <taxon>Haplosclerida</taxon>
        <taxon>Niphatidae</taxon>
        <taxon>Amphimedon</taxon>
    </lineage>
</organism>
<name>A0A1X7UXU3_AMPQE</name>
<sequence length="142" mass="15788">MATTDENVEPTVQLTPNKKRSEDEEKDIVSVSIQYPSGIKSFKVASPFSRKKKTGNSCTHLSNSKELPDSYTDDRDFEINNNSGSCKGVLASDHSCMDEAHDDVIENEKDVQIAKAAKRLNATLDYMKKLKLSISLVLCLVF</sequence>